<accession>A0ABX1LUH4</accession>
<name>A0ABX1LUH4_9CYAN</name>
<dbReference type="EMBL" id="JAAVJL010000001">
    <property type="protein sequence ID" value="NMF58439.1"/>
    <property type="molecule type" value="Genomic_DNA"/>
</dbReference>
<reference evidence="1 2" key="1">
    <citation type="submission" date="2020-03" db="EMBL/GenBank/DDBJ databases">
        <title>Draft Genome Sequence of 2-Methylisoborneol Producing Pseudanabaena yagii Strain GIHE-NHR1 Isolated from North Han River in South Korea.</title>
        <authorList>
            <person name="Jeong J."/>
        </authorList>
    </citation>
    <scope>NUCLEOTIDE SEQUENCE [LARGE SCALE GENOMIC DNA]</scope>
    <source>
        <strain evidence="1 2">GIHE-NHR1</strain>
    </source>
</reference>
<comment type="caution">
    <text evidence="1">The sequence shown here is derived from an EMBL/GenBank/DDBJ whole genome shotgun (WGS) entry which is preliminary data.</text>
</comment>
<organism evidence="1 2">
    <name type="scientific">Pseudanabaena yagii GIHE-NHR1</name>
    <dbReference type="NCBI Taxonomy" id="2722753"/>
    <lineage>
        <taxon>Bacteria</taxon>
        <taxon>Bacillati</taxon>
        <taxon>Cyanobacteriota</taxon>
        <taxon>Cyanophyceae</taxon>
        <taxon>Pseudanabaenales</taxon>
        <taxon>Pseudanabaenaceae</taxon>
        <taxon>Pseudanabaena</taxon>
        <taxon>Pseudanabaena yagii</taxon>
    </lineage>
</organism>
<sequence>MSTFSSMLEPLEPTKKFILGLPENPRAKPLQKRQKQWLSINIGLMSPDNLLRFLEAINNLTDSIEEWWVEMPTEFYEIFNNPAQSDQHKKEKITFWQMTGMILSLTWASIVCFKNFFKLFDSTVISLLAAIEEQIAIDEASEDLIQVTLNSGQEKTVKIRELLEDNNLKDNIQYKREASISILPRRTA</sequence>
<protein>
    <submittedName>
        <fullName evidence="1">Uncharacterized protein</fullName>
    </submittedName>
</protein>
<gene>
    <name evidence="1" type="ORF">HC246_10495</name>
</gene>
<dbReference type="Proteomes" id="UP000738376">
    <property type="component" value="Unassembled WGS sequence"/>
</dbReference>
<evidence type="ECO:0000313" key="2">
    <source>
        <dbReference type="Proteomes" id="UP000738376"/>
    </source>
</evidence>
<dbReference type="RefSeq" id="WP_169363344.1">
    <property type="nucleotide sequence ID" value="NZ_JAAVJL010000001.1"/>
</dbReference>
<proteinExistence type="predicted"/>
<keyword evidence="2" id="KW-1185">Reference proteome</keyword>
<evidence type="ECO:0000313" key="1">
    <source>
        <dbReference type="EMBL" id="NMF58439.1"/>
    </source>
</evidence>